<dbReference type="RefSeq" id="XP_058331318.1">
    <property type="nucleotide sequence ID" value="XM_058472315.1"/>
</dbReference>
<dbReference type="GeneID" id="83199618"/>
<gene>
    <name evidence="4" type="ORF">N7468_003018</name>
</gene>
<evidence type="ECO:0000313" key="5">
    <source>
        <dbReference type="Proteomes" id="UP001150941"/>
    </source>
</evidence>
<keyword evidence="5" id="KW-1185">Reference proteome</keyword>
<keyword evidence="1" id="KW-0808">Transferase</keyword>
<keyword evidence="2" id="KW-0472">Membrane</keyword>
<dbReference type="InterPro" id="IPR002213">
    <property type="entry name" value="UDP_glucos_trans"/>
</dbReference>
<evidence type="ECO:0000259" key="3">
    <source>
        <dbReference type="Pfam" id="PF06722"/>
    </source>
</evidence>
<dbReference type="Pfam" id="PF06722">
    <property type="entry name" value="EryCIII-like_C"/>
    <property type="match status" value="1"/>
</dbReference>
<dbReference type="EMBL" id="JAPQKS010000003">
    <property type="protein sequence ID" value="KAJ5238399.1"/>
    <property type="molecule type" value="Genomic_DNA"/>
</dbReference>
<sequence length="484" mass="53718">MPEVSLFSAGVAASSLFLFVIFYLRPFSPLDPPQPVKGKSGTVLFVSTENHGQINVQLAAVQALLERYPSLDIHFASAQPVAKLLHRISSSVRKTSASFGKVTFHDLPGLLPMQVTMQRQFGPEVMKHFRHEPGAKGSKQLNKIAQASMAPWTTEEYVRIYNQMTNLIHEVDPALVVLDFAFRPAIAATHKSNRVHTFLTPTSLIDMLPMVQPQASILWKYPVVGTDFPFPLPWRKVPENIYVAVRALLSFAFMADLAETKKQIAQCGIDNAFGPLNGTHTSWIMQNMLQAGPTVDPIPDNVVCVNPIVFAMVPAIKQDPELVSWTRRTPTVLICLGSLFEYDLQRTEIMGQAIKELLKRTDVQVLWKFGQENLMDDAKAVLQEYIDQGRVQIYKWLSANPVSLLETGHIVASVHHGGANSYNEALSAGVPQVIVPMWTDLFNHAQRVEDIGVGIYATRGTAPEWTVNGLSNAFLKALDGERRA</sequence>
<name>A0A9W9P5P0_9EURO</name>
<evidence type="ECO:0000313" key="4">
    <source>
        <dbReference type="EMBL" id="KAJ5238399.1"/>
    </source>
</evidence>
<dbReference type="SUPFAM" id="SSF53756">
    <property type="entry name" value="UDP-Glycosyltransferase/glycogen phosphorylase"/>
    <property type="match status" value="1"/>
</dbReference>
<accession>A0A9W9P5P0</accession>
<dbReference type="AlphaFoldDB" id="A0A9W9P5P0"/>
<dbReference type="CDD" id="cd03784">
    <property type="entry name" value="GT1_Gtf-like"/>
    <property type="match status" value="1"/>
</dbReference>
<dbReference type="PANTHER" id="PTHR48050:SF13">
    <property type="entry name" value="STEROL 3-BETA-GLUCOSYLTRANSFERASE UGT80A2"/>
    <property type="match status" value="1"/>
</dbReference>
<reference evidence="4" key="1">
    <citation type="submission" date="2022-11" db="EMBL/GenBank/DDBJ databases">
        <authorList>
            <person name="Petersen C."/>
        </authorList>
    </citation>
    <scope>NUCLEOTIDE SEQUENCE</scope>
    <source>
        <strain evidence="4">IBT 19713</strain>
    </source>
</reference>
<reference evidence="4" key="2">
    <citation type="journal article" date="2023" name="IMA Fungus">
        <title>Comparative genomic study of the Penicillium genus elucidates a diverse pangenome and 15 lateral gene transfer events.</title>
        <authorList>
            <person name="Petersen C."/>
            <person name="Sorensen T."/>
            <person name="Nielsen M.R."/>
            <person name="Sondergaard T.E."/>
            <person name="Sorensen J.L."/>
            <person name="Fitzpatrick D.A."/>
            <person name="Frisvad J.C."/>
            <person name="Nielsen K.L."/>
        </authorList>
    </citation>
    <scope>NUCLEOTIDE SEQUENCE</scope>
    <source>
        <strain evidence="4">IBT 19713</strain>
    </source>
</reference>
<comment type="caution">
    <text evidence="4">The sequence shown here is derived from an EMBL/GenBank/DDBJ whole genome shotgun (WGS) entry which is preliminary data.</text>
</comment>
<dbReference type="Proteomes" id="UP001150941">
    <property type="component" value="Unassembled WGS sequence"/>
</dbReference>
<dbReference type="GO" id="GO:0016758">
    <property type="term" value="F:hexosyltransferase activity"/>
    <property type="evidence" value="ECO:0007669"/>
    <property type="project" value="UniProtKB-ARBA"/>
</dbReference>
<feature type="transmembrane region" description="Helical" evidence="2">
    <location>
        <begin position="6"/>
        <end position="24"/>
    </location>
</feature>
<dbReference type="Gene3D" id="3.40.50.2000">
    <property type="entry name" value="Glycogen Phosphorylase B"/>
    <property type="match status" value="2"/>
</dbReference>
<dbReference type="OrthoDB" id="5835829at2759"/>
<evidence type="ECO:0000256" key="1">
    <source>
        <dbReference type="ARBA" id="ARBA00022679"/>
    </source>
</evidence>
<keyword evidence="2" id="KW-0812">Transmembrane</keyword>
<dbReference type="InterPro" id="IPR050426">
    <property type="entry name" value="Glycosyltransferase_28"/>
</dbReference>
<evidence type="ECO:0000256" key="2">
    <source>
        <dbReference type="SAM" id="Phobius"/>
    </source>
</evidence>
<keyword evidence="2" id="KW-1133">Transmembrane helix</keyword>
<protein>
    <recommendedName>
        <fullName evidence="3">Erythromycin biosynthesis protein CIII-like C-terminal domain-containing protein</fullName>
    </recommendedName>
</protein>
<feature type="domain" description="Erythromycin biosynthesis protein CIII-like C-terminal" evidence="3">
    <location>
        <begin position="410"/>
        <end position="460"/>
    </location>
</feature>
<proteinExistence type="predicted"/>
<dbReference type="InterPro" id="IPR010610">
    <property type="entry name" value="EryCIII-like_C"/>
</dbReference>
<dbReference type="GO" id="GO:0008194">
    <property type="term" value="F:UDP-glycosyltransferase activity"/>
    <property type="evidence" value="ECO:0007669"/>
    <property type="project" value="InterPro"/>
</dbReference>
<dbReference type="PANTHER" id="PTHR48050">
    <property type="entry name" value="STEROL 3-BETA-GLUCOSYLTRANSFERASE"/>
    <property type="match status" value="1"/>
</dbReference>
<organism evidence="4 5">
    <name type="scientific">Penicillium chermesinum</name>
    <dbReference type="NCBI Taxonomy" id="63820"/>
    <lineage>
        <taxon>Eukaryota</taxon>
        <taxon>Fungi</taxon>
        <taxon>Dikarya</taxon>
        <taxon>Ascomycota</taxon>
        <taxon>Pezizomycotina</taxon>
        <taxon>Eurotiomycetes</taxon>
        <taxon>Eurotiomycetidae</taxon>
        <taxon>Eurotiales</taxon>
        <taxon>Aspergillaceae</taxon>
        <taxon>Penicillium</taxon>
    </lineage>
</organism>